<dbReference type="RefSeq" id="WP_022970396.1">
    <property type="nucleotide sequence ID" value="NZ_ATVD01000007.1"/>
</dbReference>
<sequence>MSSPSPDFLQPSAPAPKAPGHRFWLWFALPWLVLALLIQIAVADRARFAADPLWRPRIQALCDFLRCELPAWHEPDAFHVTSREIRPHPSVPGVLLVSASFRNDAAFPQPWPQLELSLSNLDGDALGLRRFSPHEYLGSEPTTMQIASGQSASITLEVLDPGKRAVSFNFGFR</sequence>
<evidence type="ECO:0000313" key="2">
    <source>
        <dbReference type="EMBL" id="KFN42421.1"/>
    </source>
</evidence>
<comment type="caution">
    <text evidence="2">The sequence shown here is derived from an EMBL/GenBank/DDBJ whole genome shotgun (WGS) entry which is preliminary data.</text>
</comment>
<dbReference type="InterPro" id="IPR021834">
    <property type="entry name" value="DUF3426"/>
</dbReference>
<evidence type="ECO:0000313" key="3">
    <source>
        <dbReference type="Proteomes" id="UP000029385"/>
    </source>
</evidence>
<dbReference type="Pfam" id="PF11906">
    <property type="entry name" value="DUF3426"/>
    <property type="match status" value="1"/>
</dbReference>
<dbReference type="PATRIC" id="fig|1121015.4.peg.2226"/>
<dbReference type="Proteomes" id="UP000029385">
    <property type="component" value="Unassembled WGS sequence"/>
</dbReference>
<evidence type="ECO:0008006" key="4">
    <source>
        <dbReference type="Google" id="ProtNLM"/>
    </source>
</evidence>
<dbReference type="AlphaFoldDB" id="A0A091ASU0"/>
<dbReference type="OrthoDB" id="6717714at2"/>
<reference evidence="2 3" key="1">
    <citation type="submission" date="2013-09" db="EMBL/GenBank/DDBJ databases">
        <title>Genome sequencing of Arenimonas oryziterrae.</title>
        <authorList>
            <person name="Chen F."/>
            <person name="Wang G."/>
        </authorList>
    </citation>
    <scope>NUCLEOTIDE SEQUENCE [LARGE SCALE GENOMIC DNA]</scope>
    <source>
        <strain evidence="2 3">YC6267</strain>
    </source>
</reference>
<keyword evidence="3" id="KW-1185">Reference proteome</keyword>
<accession>A0A091ASU0</accession>
<dbReference type="STRING" id="1121015.GCA_000420545_02806"/>
<protein>
    <recommendedName>
        <fullName evidence="4">DUF3426 domain-containing protein</fullName>
    </recommendedName>
</protein>
<evidence type="ECO:0000256" key="1">
    <source>
        <dbReference type="SAM" id="Phobius"/>
    </source>
</evidence>
<dbReference type="eggNOG" id="COG1273">
    <property type="taxonomic scope" value="Bacteria"/>
</dbReference>
<keyword evidence="1" id="KW-1133">Transmembrane helix</keyword>
<gene>
    <name evidence="2" type="ORF">N789_13780</name>
</gene>
<feature type="transmembrane region" description="Helical" evidence="1">
    <location>
        <begin position="23"/>
        <end position="43"/>
    </location>
</feature>
<name>A0A091ASU0_9GAMM</name>
<keyword evidence="1" id="KW-0472">Membrane</keyword>
<proteinExistence type="predicted"/>
<dbReference type="EMBL" id="AVCI01000010">
    <property type="protein sequence ID" value="KFN42421.1"/>
    <property type="molecule type" value="Genomic_DNA"/>
</dbReference>
<keyword evidence="1" id="KW-0812">Transmembrane</keyword>
<organism evidence="2 3">
    <name type="scientific">Arenimonas oryziterrae DSM 21050 = YC6267</name>
    <dbReference type="NCBI Taxonomy" id="1121015"/>
    <lineage>
        <taxon>Bacteria</taxon>
        <taxon>Pseudomonadati</taxon>
        <taxon>Pseudomonadota</taxon>
        <taxon>Gammaproteobacteria</taxon>
        <taxon>Lysobacterales</taxon>
        <taxon>Lysobacteraceae</taxon>
        <taxon>Arenimonas</taxon>
    </lineage>
</organism>